<organism evidence="10 11">
    <name type="scientific">Neiella marina</name>
    <dbReference type="NCBI Taxonomy" id="508461"/>
    <lineage>
        <taxon>Bacteria</taxon>
        <taxon>Pseudomonadati</taxon>
        <taxon>Pseudomonadota</taxon>
        <taxon>Gammaproteobacteria</taxon>
        <taxon>Alteromonadales</taxon>
        <taxon>Echinimonadaceae</taxon>
        <taxon>Neiella</taxon>
    </lineage>
</organism>
<dbReference type="RefSeq" id="WP_087507050.1">
    <property type="nucleotide sequence ID" value="NZ_BMDX01000020.1"/>
</dbReference>
<evidence type="ECO:0000259" key="9">
    <source>
        <dbReference type="Pfam" id="PF12105"/>
    </source>
</evidence>
<keyword evidence="3 7" id="KW-0808">Transferase</keyword>
<evidence type="ECO:0000256" key="2">
    <source>
        <dbReference type="ARBA" id="ARBA00022603"/>
    </source>
</evidence>
<dbReference type="GO" id="GO:0002938">
    <property type="term" value="P:tRNA guanine ribose methylation"/>
    <property type="evidence" value="ECO:0007669"/>
    <property type="project" value="UniProtKB-UniRule"/>
</dbReference>
<dbReference type="PANTHER" id="PTHR43453">
    <property type="entry name" value="RRNA METHYLASE-LIKE"/>
    <property type="match status" value="1"/>
</dbReference>
<dbReference type="Pfam" id="PF00588">
    <property type="entry name" value="SpoU_methylase"/>
    <property type="match status" value="1"/>
</dbReference>
<dbReference type="PANTHER" id="PTHR43453:SF1">
    <property type="entry name" value="TRNA_RRNA METHYLTRANSFERASE SPOU TYPE DOMAIN-CONTAINING PROTEIN"/>
    <property type="match status" value="1"/>
</dbReference>
<accession>A0A8J2U8D6</accession>
<comment type="catalytic activity">
    <reaction evidence="7">
        <text>guanosine(18) in tRNA + S-adenosyl-L-methionine = 2'-O-methylguanosine(18) in tRNA + S-adenosyl-L-homocysteine + H(+)</text>
        <dbReference type="Rhea" id="RHEA:20077"/>
        <dbReference type="Rhea" id="RHEA-COMP:10190"/>
        <dbReference type="Rhea" id="RHEA-COMP:10192"/>
        <dbReference type="ChEBI" id="CHEBI:15378"/>
        <dbReference type="ChEBI" id="CHEBI:57856"/>
        <dbReference type="ChEBI" id="CHEBI:59789"/>
        <dbReference type="ChEBI" id="CHEBI:74269"/>
        <dbReference type="ChEBI" id="CHEBI:74445"/>
        <dbReference type="EC" id="2.1.1.34"/>
    </reaction>
</comment>
<comment type="similarity">
    <text evidence="7">Belongs to the class IV-like SAM-binding methyltransferase superfamily. RNA methyltransferase TrmH family.</text>
</comment>
<dbReference type="InterPro" id="IPR033671">
    <property type="entry name" value="TrmH"/>
</dbReference>
<dbReference type="Pfam" id="PF12105">
    <property type="entry name" value="SpoU_methylas_C"/>
    <property type="match status" value="1"/>
</dbReference>
<evidence type="ECO:0000256" key="4">
    <source>
        <dbReference type="ARBA" id="ARBA00022691"/>
    </source>
</evidence>
<dbReference type="InterPro" id="IPR022724">
    <property type="entry name" value="rRNA_MeTrfase_SpoU_C"/>
</dbReference>
<protein>
    <recommendedName>
        <fullName evidence="7">tRNA (guanosine(18)-2'-O)-methyltransferase</fullName>
        <ecNumber evidence="7">2.1.1.34</ecNumber>
    </recommendedName>
    <alternativeName>
        <fullName evidence="7">tRNA [Gm18] methyltransferase</fullName>
    </alternativeName>
</protein>
<keyword evidence="4 7" id="KW-0949">S-adenosyl-L-methionine</keyword>
<evidence type="ECO:0000313" key="11">
    <source>
        <dbReference type="Proteomes" id="UP000619743"/>
    </source>
</evidence>
<dbReference type="NCBIfam" id="NF008295">
    <property type="entry name" value="PRK11081.1"/>
    <property type="match status" value="1"/>
</dbReference>
<dbReference type="GO" id="GO:0000049">
    <property type="term" value="F:tRNA binding"/>
    <property type="evidence" value="ECO:0007669"/>
    <property type="project" value="UniProtKB-UniRule"/>
</dbReference>
<proteinExistence type="inferred from homology"/>
<dbReference type="Proteomes" id="UP000619743">
    <property type="component" value="Unassembled WGS sequence"/>
</dbReference>
<evidence type="ECO:0000256" key="6">
    <source>
        <dbReference type="ARBA" id="ARBA00022884"/>
    </source>
</evidence>
<dbReference type="HAMAP" id="MF_02060">
    <property type="entry name" value="tRNA_methyltr_TrmH"/>
    <property type="match status" value="1"/>
</dbReference>
<keyword evidence="5 7" id="KW-0819">tRNA processing</keyword>
<comment type="caution">
    <text evidence="7">Lacks conserved residue(s) required for the propagation of feature annotation.</text>
</comment>
<evidence type="ECO:0000256" key="1">
    <source>
        <dbReference type="ARBA" id="ARBA00022555"/>
    </source>
</evidence>
<dbReference type="EC" id="2.1.1.34" evidence="7"/>
<comment type="caution">
    <text evidence="10">The sequence shown here is derived from an EMBL/GenBank/DDBJ whole genome shotgun (WGS) entry which is preliminary data.</text>
</comment>
<keyword evidence="11" id="KW-1185">Reference proteome</keyword>
<sequence length="230" mass="26034">MATDARFERINSVLDCRQMDLTVLMEHVNKPHNLSAIVRTADAVGVHDLHAIWEDSELERSNFYSSGSNNWTRVHRQPDVDTAVNQLKQSGMQILATHLSDTAIDFRDVDYTKPTAIVLGTERFGISERALELADQHIVVPMMGMVQSLNVSVASAIILYEAQRQRALAGMYEASQGVEPEEKQRLLFEGCHEILAKRCRQKGLPYPRVDDKGDVQASDEWWRVMRSPSK</sequence>
<dbReference type="InterPro" id="IPR029028">
    <property type="entry name" value="Alpha/beta_knot_MTases"/>
</dbReference>
<feature type="binding site" evidence="7">
    <location>
        <position position="149"/>
    </location>
    <ligand>
        <name>S-adenosyl-L-methionine</name>
        <dbReference type="ChEBI" id="CHEBI:59789"/>
    </ligand>
</feature>
<dbReference type="GO" id="GO:0141100">
    <property type="term" value="F:tRNA (guanine(18)-2'-O)-methyltransferase activity"/>
    <property type="evidence" value="ECO:0007669"/>
    <property type="project" value="UniProtKB-UniRule"/>
</dbReference>
<keyword evidence="6 7" id="KW-0694">RNA-binding</keyword>
<keyword evidence="2 7" id="KW-0489">Methyltransferase</keyword>
<evidence type="ECO:0000313" key="10">
    <source>
        <dbReference type="EMBL" id="GGA86487.1"/>
    </source>
</evidence>
<dbReference type="SUPFAM" id="SSF75217">
    <property type="entry name" value="alpha/beta knot"/>
    <property type="match status" value="1"/>
</dbReference>
<dbReference type="InterPro" id="IPR029026">
    <property type="entry name" value="tRNA_m1G_MTases_N"/>
</dbReference>
<feature type="domain" description="tRNA/rRNA methyltransferase SpoU type" evidence="8">
    <location>
        <begin position="21"/>
        <end position="160"/>
    </location>
</feature>
<dbReference type="InterPro" id="IPR001537">
    <property type="entry name" value="SpoU_MeTrfase"/>
</dbReference>
<evidence type="ECO:0000256" key="3">
    <source>
        <dbReference type="ARBA" id="ARBA00022679"/>
    </source>
</evidence>
<evidence type="ECO:0000256" key="5">
    <source>
        <dbReference type="ARBA" id="ARBA00022694"/>
    </source>
</evidence>
<dbReference type="Gene3D" id="3.40.1280.10">
    <property type="match status" value="1"/>
</dbReference>
<dbReference type="OrthoDB" id="9794400at2"/>
<feature type="binding site" evidence="7">
    <location>
        <position position="97"/>
    </location>
    <ligand>
        <name>S-adenosyl-L-methionine</name>
        <dbReference type="ChEBI" id="CHEBI:59789"/>
    </ligand>
</feature>
<gene>
    <name evidence="7 10" type="primary">trmH</name>
    <name evidence="10" type="ORF">GCM10011369_30690</name>
</gene>
<evidence type="ECO:0000259" key="8">
    <source>
        <dbReference type="Pfam" id="PF00588"/>
    </source>
</evidence>
<dbReference type="AlphaFoldDB" id="A0A8J2U8D6"/>
<reference evidence="11" key="1">
    <citation type="journal article" date="2019" name="Int. J. Syst. Evol. Microbiol.">
        <title>The Global Catalogue of Microorganisms (GCM) 10K type strain sequencing project: providing services to taxonomists for standard genome sequencing and annotation.</title>
        <authorList>
            <consortium name="The Broad Institute Genomics Platform"/>
            <consortium name="The Broad Institute Genome Sequencing Center for Infectious Disease"/>
            <person name="Wu L."/>
            <person name="Ma J."/>
        </authorList>
    </citation>
    <scope>NUCLEOTIDE SEQUENCE [LARGE SCALE GENOMIC DNA]</scope>
    <source>
        <strain evidence="11">CGMCC 1.10130</strain>
    </source>
</reference>
<dbReference type="EMBL" id="BMDX01000020">
    <property type="protein sequence ID" value="GGA86487.1"/>
    <property type="molecule type" value="Genomic_DNA"/>
</dbReference>
<name>A0A8J2U8D6_9GAMM</name>
<keyword evidence="1 7" id="KW-0820">tRNA-binding</keyword>
<evidence type="ECO:0000256" key="7">
    <source>
        <dbReference type="HAMAP-Rule" id="MF_02060"/>
    </source>
</evidence>
<feature type="binding site" evidence="7">
    <location>
        <position position="140"/>
    </location>
    <ligand>
        <name>S-adenosyl-L-methionine</name>
        <dbReference type="ChEBI" id="CHEBI:59789"/>
    </ligand>
</feature>
<dbReference type="CDD" id="cd18092">
    <property type="entry name" value="SpoU-like_TrmH"/>
    <property type="match status" value="1"/>
</dbReference>
<comment type="function">
    <text evidence="7">Catalyzes the 2'-O methylation of guanosine at position 18 in tRNA.</text>
</comment>
<feature type="domain" description="RNA methyltransferase SpoU/TrmH type C-terminal" evidence="9">
    <location>
        <begin position="164"/>
        <end position="217"/>
    </location>
</feature>